<evidence type="ECO:0000313" key="3">
    <source>
        <dbReference type="EMBL" id="TDM12498.1"/>
    </source>
</evidence>
<evidence type="ECO:0000313" key="4">
    <source>
        <dbReference type="Proteomes" id="UP000294802"/>
    </source>
</evidence>
<accession>A0A4R6BVZ0</accession>
<feature type="transmembrane region" description="Helical" evidence="1">
    <location>
        <begin position="98"/>
        <end position="121"/>
    </location>
</feature>
<reference evidence="3 4" key="1">
    <citation type="submission" date="2019-01" db="EMBL/GenBank/DDBJ databases">
        <title>Draft genome sequences of the type strains of six Macrococcus species.</title>
        <authorList>
            <person name="Mazhar S."/>
            <person name="Altermann E."/>
            <person name="Hill C."/>
            <person name="Mcauliffe O."/>
        </authorList>
    </citation>
    <scope>NUCLEOTIDE SEQUENCE [LARGE SCALE GENOMIC DNA]</scope>
    <source>
        <strain evidence="3 4">CCM4815</strain>
    </source>
</reference>
<keyword evidence="1" id="KW-0472">Membrane</keyword>
<dbReference type="Pfam" id="PF13038">
    <property type="entry name" value="DUF3899"/>
    <property type="match status" value="1"/>
</dbReference>
<sequence length="122" mass="14151">MKLKFYSMSFLIIIILTLILAIFNGFKILGLVNSLFLSSLFVFCFSLLLFLFSDGAFSIMGHSFRRFHYMTAPKRLKETMEDDELYTNKEIKIRQLKYPITMPLLVTSSVTLVIALLLSFFL</sequence>
<protein>
    <submittedName>
        <fullName evidence="3">DUF3899 domain-containing protein</fullName>
    </submittedName>
</protein>
<evidence type="ECO:0000256" key="1">
    <source>
        <dbReference type="SAM" id="Phobius"/>
    </source>
</evidence>
<feature type="transmembrane region" description="Helical" evidence="1">
    <location>
        <begin position="35"/>
        <end position="60"/>
    </location>
</feature>
<organism evidence="3 4">
    <name type="scientific">Macrococcus lamae</name>
    <dbReference type="NCBI Taxonomy" id="198484"/>
    <lineage>
        <taxon>Bacteria</taxon>
        <taxon>Bacillati</taxon>
        <taxon>Bacillota</taxon>
        <taxon>Bacilli</taxon>
        <taxon>Bacillales</taxon>
        <taxon>Staphylococcaceae</taxon>
        <taxon>Macrococcus</taxon>
    </lineage>
</organism>
<keyword evidence="1" id="KW-1133">Transmembrane helix</keyword>
<keyword evidence="1" id="KW-0812">Transmembrane</keyword>
<dbReference type="Proteomes" id="UP000294802">
    <property type="component" value="Unassembled WGS sequence"/>
</dbReference>
<gene>
    <name evidence="3" type="ORF">ERX29_02495</name>
</gene>
<dbReference type="InterPro" id="IPR025007">
    <property type="entry name" value="DUF3899"/>
</dbReference>
<name>A0A4R6BVZ0_9STAP</name>
<comment type="caution">
    <text evidence="3">The sequence shown here is derived from an EMBL/GenBank/DDBJ whole genome shotgun (WGS) entry which is preliminary data.</text>
</comment>
<dbReference type="EMBL" id="SCWB01000003">
    <property type="protein sequence ID" value="TDM12498.1"/>
    <property type="molecule type" value="Genomic_DNA"/>
</dbReference>
<evidence type="ECO:0000259" key="2">
    <source>
        <dbReference type="Pfam" id="PF13038"/>
    </source>
</evidence>
<dbReference type="AlphaFoldDB" id="A0A4R6BVZ0"/>
<keyword evidence="4" id="KW-1185">Reference proteome</keyword>
<feature type="domain" description="DUF3899" evidence="2">
    <location>
        <begin position="32"/>
        <end position="119"/>
    </location>
</feature>
<dbReference type="OrthoDB" id="2418490at2"/>
<proteinExistence type="predicted"/>